<keyword evidence="1" id="KW-0408">Iron</keyword>
<dbReference type="GO" id="GO:0042742">
    <property type="term" value="P:defense response to bacterium"/>
    <property type="evidence" value="ECO:0007669"/>
    <property type="project" value="TreeGrafter"/>
</dbReference>
<dbReference type="AlphaFoldDB" id="A0AAV3AZ41"/>
<dbReference type="GO" id="GO:0020037">
    <property type="term" value="F:heme binding"/>
    <property type="evidence" value="ECO:0007669"/>
    <property type="project" value="InterPro"/>
</dbReference>
<feature type="binding site" description="axial binding residue" evidence="1">
    <location>
        <position position="3"/>
    </location>
    <ligand>
        <name>heme b</name>
        <dbReference type="ChEBI" id="CHEBI:60344"/>
    </ligand>
    <ligandPart>
        <name>Fe</name>
        <dbReference type="ChEBI" id="CHEBI:18248"/>
    </ligandPart>
</feature>
<dbReference type="InterPro" id="IPR019791">
    <property type="entry name" value="Haem_peroxidase_animal"/>
</dbReference>
<organism evidence="2 3">
    <name type="scientific">Pyxicephalus adspersus</name>
    <name type="common">African bullfrog</name>
    <dbReference type="NCBI Taxonomy" id="30357"/>
    <lineage>
        <taxon>Eukaryota</taxon>
        <taxon>Metazoa</taxon>
        <taxon>Chordata</taxon>
        <taxon>Craniata</taxon>
        <taxon>Vertebrata</taxon>
        <taxon>Euteleostomi</taxon>
        <taxon>Amphibia</taxon>
        <taxon>Batrachia</taxon>
        <taxon>Anura</taxon>
        <taxon>Neobatrachia</taxon>
        <taxon>Ranoidea</taxon>
        <taxon>Pyxicephalidae</taxon>
        <taxon>Pyxicephalinae</taxon>
        <taxon>Pyxicephalus</taxon>
    </lineage>
</organism>
<comment type="caution">
    <text evidence="2">The sequence shown here is derived from an EMBL/GenBank/DDBJ whole genome shotgun (WGS) entry which is preliminary data.</text>
</comment>
<sequence>MGHTLVHVLVYRVGEGYVPLKTNPAIPLHRTFYNPAWVIHGGGIDPLMRGMLVNSAKINRQYQIMSDELRDHLFESTNKLGLDLAAINIQRGRERGLPDIDHFLFKDQLYCSLI</sequence>
<dbReference type="Pfam" id="PF03098">
    <property type="entry name" value="An_peroxidase"/>
    <property type="match status" value="1"/>
</dbReference>
<name>A0AAV3AZ41_PYXAD</name>
<dbReference type="EMBL" id="DYDO01000001">
    <property type="protein sequence ID" value="DBA34271.1"/>
    <property type="molecule type" value="Genomic_DNA"/>
</dbReference>
<dbReference type="InterPro" id="IPR010255">
    <property type="entry name" value="Haem_peroxidase_sf"/>
</dbReference>
<dbReference type="GO" id="GO:0005615">
    <property type="term" value="C:extracellular space"/>
    <property type="evidence" value="ECO:0007669"/>
    <property type="project" value="TreeGrafter"/>
</dbReference>
<dbReference type="PROSITE" id="PS50292">
    <property type="entry name" value="PEROXIDASE_3"/>
    <property type="match status" value="1"/>
</dbReference>
<evidence type="ECO:0000313" key="2">
    <source>
        <dbReference type="EMBL" id="DBA34271.1"/>
    </source>
</evidence>
<evidence type="ECO:0000256" key="1">
    <source>
        <dbReference type="PIRSR" id="PIRSR619791-2"/>
    </source>
</evidence>
<dbReference type="GO" id="GO:0046872">
    <property type="term" value="F:metal ion binding"/>
    <property type="evidence" value="ECO:0007669"/>
    <property type="project" value="UniProtKB-KW"/>
</dbReference>
<dbReference type="PANTHER" id="PTHR11475">
    <property type="entry name" value="OXIDASE/PEROXIDASE"/>
    <property type="match status" value="1"/>
</dbReference>
<evidence type="ECO:0000313" key="3">
    <source>
        <dbReference type="Proteomes" id="UP001181693"/>
    </source>
</evidence>
<keyword evidence="1" id="KW-0479">Metal-binding</keyword>
<reference evidence="2" key="1">
    <citation type="thesis" date="2020" institute="ProQuest LLC" country="789 East Eisenhower Parkway, Ann Arbor, MI, USA">
        <title>Comparative Genomics and Chromosome Evolution.</title>
        <authorList>
            <person name="Mudd A.B."/>
        </authorList>
    </citation>
    <scope>NUCLEOTIDE SEQUENCE</scope>
    <source>
        <strain evidence="2">1538</strain>
        <tissue evidence="2">Blood</tissue>
    </source>
</reference>
<dbReference type="InterPro" id="IPR037120">
    <property type="entry name" value="Haem_peroxidase_sf_animal"/>
</dbReference>
<proteinExistence type="predicted"/>
<gene>
    <name evidence="2" type="ORF">GDO54_001849</name>
</gene>
<dbReference type="GO" id="GO:0004601">
    <property type="term" value="F:peroxidase activity"/>
    <property type="evidence" value="ECO:0007669"/>
    <property type="project" value="InterPro"/>
</dbReference>
<dbReference type="GO" id="GO:0006979">
    <property type="term" value="P:response to oxidative stress"/>
    <property type="evidence" value="ECO:0007669"/>
    <property type="project" value="InterPro"/>
</dbReference>
<protein>
    <submittedName>
        <fullName evidence="2">Uncharacterized protein</fullName>
    </submittedName>
</protein>
<dbReference type="Gene3D" id="1.10.640.10">
    <property type="entry name" value="Haem peroxidase domain superfamily, animal type"/>
    <property type="match status" value="1"/>
</dbReference>
<accession>A0AAV3AZ41</accession>
<dbReference type="Proteomes" id="UP001181693">
    <property type="component" value="Unassembled WGS sequence"/>
</dbReference>
<dbReference type="PANTHER" id="PTHR11475:SF63">
    <property type="entry name" value="EOSINOPHIL PEROXIDASE"/>
    <property type="match status" value="1"/>
</dbReference>
<keyword evidence="3" id="KW-1185">Reference proteome</keyword>
<dbReference type="SUPFAM" id="SSF48113">
    <property type="entry name" value="Heme-dependent peroxidases"/>
    <property type="match status" value="1"/>
</dbReference>
<keyword evidence="1" id="KW-0349">Heme</keyword>